<sequence>MKLPFALTAILATAISVSACSTENNTTTATDDVTTLRFSHLWPASAVMHTDAFVPWAKKIEEESGGRLKIEIYPSATLSKPDATYDAVAKGTVDLGVQVQGYINGRFPLTQIAELPGLSNSAAQMSCMLQKLYDDGVIAKEYDDTHLLFMIGSEPATLHTIDKPIRTPADLKGLRIRRPSAIGGEIIEAAGGAPVGLPATDLYTSLQRGVVDGMAFPWSPTGSFKLTDIVNTHTNMPFYSSALVVTMNKDKYDKLPADLKKILDDNTDKAMSDVAAQVFDTEAEKYSSEARARGDVMIDIPNPLSDPQWKVPLEAGTKKYLADVSAMGLDAQSVYDQAKAASAACQS</sequence>
<dbReference type="Pfam" id="PF03480">
    <property type="entry name" value="DctP"/>
    <property type="match status" value="1"/>
</dbReference>
<keyword evidence="4" id="KW-1185">Reference proteome</keyword>
<gene>
    <name evidence="3" type="ORF">GCM10009129_10740</name>
</gene>
<dbReference type="SUPFAM" id="SSF53850">
    <property type="entry name" value="Periplasmic binding protein-like II"/>
    <property type="match status" value="1"/>
</dbReference>
<dbReference type="EMBL" id="BAAAFR010000001">
    <property type="protein sequence ID" value="GAA0315331.1"/>
    <property type="molecule type" value="Genomic_DNA"/>
</dbReference>
<evidence type="ECO:0000313" key="4">
    <source>
        <dbReference type="Proteomes" id="UP001501787"/>
    </source>
</evidence>
<proteinExistence type="predicted"/>
<name>A0ABN0VRC5_9GAMM</name>
<reference evidence="3 4" key="1">
    <citation type="journal article" date="2019" name="Int. J. Syst. Evol. Microbiol.">
        <title>The Global Catalogue of Microorganisms (GCM) 10K type strain sequencing project: providing services to taxonomists for standard genome sequencing and annotation.</title>
        <authorList>
            <consortium name="The Broad Institute Genomics Platform"/>
            <consortium name="The Broad Institute Genome Sequencing Center for Infectious Disease"/>
            <person name="Wu L."/>
            <person name="Ma J."/>
        </authorList>
    </citation>
    <scope>NUCLEOTIDE SEQUENCE [LARGE SCALE GENOMIC DNA]</scope>
    <source>
        <strain evidence="3 4">JCM 16343</strain>
    </source>
</reference>
<evidence type="ECO:0000256" key="2">
    <source>
        <dbReference type="SAM" id="SignalP"/>
    </source>
</evidence>
<dbReference type="InterPro" id="IPR038404">
    <property type="entry name" value="TRAP_DctP_sf"/>
</dbReference>
<feature type="signal peptide" evidence="2">
    <location>
        <begin position="1"/>
        <end position="19"/>
    </location>
</feature>
<comment type="caution">
    <text evidence="3">The sequence shown here is derived from an EMBL/GenBank/DDBJ whole genome shotgun (WGS) entry which is preliminary data.</text>
</comment>
<dbReference type="PANTHER" id="PTHR33376:SF15">
    <property type="entry name" value="BLL6794 PROTEIN"/>
    <property type="match status" value="1"/>
</dbReference>
<dbReference type="Proteomes" id="UP001501787">
    <property type="component" value="Unassembled WGS sequence"/>
</dbReference>
<evidence type="ECO:0008006" key="5">
    <source>
        <dbReference type="Google" id="ProtNLM"/>
    </source>
</evidence>
<evidence type="ECO:0000256" key="1">
    <source>
        <dbReference type="ARBA" id="ARBA00022729"/>
    </source>
</evidence>
<dbReference type="Gene3D" id="3.40.190.170">
    <property type="entry name" value="Bacterial extracellular solute-binding protein, family 7"/>
    <property type="match status" value="1"/>
</dbReference>
<dbReference type="PANTHER" id="PTHR33376">
    <property type="match status" value="1"/>
</dbReference>
<dbReference type="CDD" id="cd13665">
    <property type="entry name" value="PBP2_TRAP_Dctp3_4"/>
    <property type="match status" value="1"/>
</dbReference>
<dbReference type="PROSITE" id="PS51257">
    <property type="entry name" value="PROKAR_LIPOPROTEIN"/>
    <property type="match status" value="1"/>
</dbReference>
<organism evidence="3 4">
    <name type="scientific">Psychrobacter aestuarii</name>
    <dbReference type="NCBI Taxonomy" id="556327"/>
    <lineage>
        <taxon>Bacteria</taxon>
        <taxon>Pseudomonadati</taxon>
        <taxon>Pseudomonadota</taxon>
        <taxon>Gammaproteobacteria</taxon>
        <taxon>Moraxellales</taxon>
        <taxon>Moraxellaceae</taxon>
        <taxon>Psychrobacter</taxon>
    </lineage>
</organism>
<accession>A0ABN0VRC5</accession>
<protein>
    <recommendedName>
        <fullName evidence="5">C4-dicarboxylate ABC transporter substrate-binding protein</fullName>
    </recommendedName>
</protein>
<dbReference type="InterPro" id="IPR018389">
    <property type="entry name" value="DctP_fam"/>
</dbReference>
<dbReference type="NCBIfam" id="NF037995">
    <property type="entry name" value="TRAP_S1"/>
    <property type="match status" value="1"/>
</dbReference>
<keyword evidence="1 2" id="KW-0732">Signal</keyword>
<dbReference type="RefSeq" id="WP_201503469.1">
    <property type="nucleotide sequence ID" value="NZ_BAAAFR010000001.1"/>
</dbReference>
<feature type="chain" id="PRO_5046648644" description="C4-dicarboxylate ABC transporter substrate-binding protein" evidence="2">
    <location>
        <begin position="20"/>
        <end position="347"/>
    </location>
</feature>
<evidence type="ECO:0000313" key="3">
    <source>
        <dbReference type="EMBL" id="GAA0315331.1"/>
    </source>
</evidence>